<evidence type="ECO:0008006" key="4">
    <source>
        <dbReference type="Google" id="ProtNLM"/>
    </source>
</evidence>
<proteinExistence type="predicted"/>
<feature type="compositionally biased region" description="Low complexity" evidence="1">
    <location>
        <begin position="118"/>
        <end position="135"/>
    </location>
</feature>
<dbReference type="RefSeq" id="WP_042485920.1">
    <property type="nucleotide sequence ID" value="NZ_BBPI01000035.1"/>
</dbReference>
<sequence length="420" mass="47450">MAYDRYSRDANRGDRDFDYGRDYGSGRDYTYSSARDYEAAGAYDDSRNDSRRGYGARDYGNQGYGRQGYDRDSYNASRQDFGGRQNEGRYGEGRSGQYGAYRGDENRYDRDTGREGYRSASSYGDSSRGYGYTGDRYGRDDRQGRSDYGRSDYGRSDYGRQQPSGRDYGRQPQGYDYEDRGFFARAGDEVRSWFGDEEAERRREADARMDERYYAQQDHDYNHWRSGQIAALDRDYDEYRSENRTKFQNEFSSWRTEREGQRGLLPKVKEHQEVVGSDGSHVGTVDKVRGDRILLTKNDKDAGGQHHSIPSRWLKSVEDKVTLTKTAEEAKAQWRDEENARAMFGDNTRENDRYGQANRYGQTGMGGQSSGYGQSATGTTSSAQNNSSTTGTTSATGTTTGTGTTTSATSGSTSDTSRGY</sequence>
<accession>A0A0A1W5D3</accession>
<dbReference type="Proteomes" id="UP000032305">
    <property type="component" value="Unassembled WGS sequence"/>
</dbReference>
<feature type="compositionally biased region" description="Low complexity" evidence="1">
    <location>
        <begin position="371"/>
        <end position="420"/>
    </location>
</feature>
<feature type="compositionally biased region" description="Basic and acidic residues" evidence="1">
    <location>
        <begin position="102"/>
        <end position="117"/>
    </location>
</feature>
<feature type="region of interest" description="Disordered" evidence="1">
    <location>
        <begin position="1"/>
        <end position="177"/>
    </location>
</feature>
<feature type="region of interest" description="Disordered" evidence="1">
    <location>
        <begin position="329"/>
        <end position="420"/>
    </location>
</feature>
<dbReference type="InterPro" id="IPR047800">
    <property type="entry name" value="SWFGD_dom"/>
</dbReference>
<evidence type="ECO:0000313" key="2">
    <source>
        <dbReference type="EMBL" id="GAM00645.1"/>
    </source>
</evidence>
<gene>
    <name evidence="2" type="ORF">SP5_035_00440</name>
</gene>
<evidence type="ECO:0000313" key="3">
    <source>
        <dbReference type="Proteomes" id="UP000032305"/>
    </source>
</evidence>
<dbReference type="eggNOG" id="COG3798">
    <property type="taxonomic scope" value="Bacteria"/>
</dbReference>
<organism evidence="2 3">
    <name type="scientific">Sphingomonas parapaucimobilis NBRC 15100</name>
    <dbReference type="NCBI Taxonomy" id="1219049"/>
    <lineage>
        <taxon>Bacteria</taxon>
        <taxon>Pseudomonadati</taxon>
        <taxon>Pseudomonadota</taxon>
        <taxon>Alphaproteobacteria</taxon>
        <taxon>Sphingomonadales</taxon>
        <taxon>Sphingomonadaceae</taxon>
        <taxon>Sphingomonas</taxon>
    </lineage>
</organism>
<feature type="compositionally biased region" description="Basic and acidic residues" evidence="1">
    <location>
        <begin position="136"/>
        <end position="158"/>
    </location>
</feature>
<comment type="caution">
    <text evidence="2">The sequence shown here is derived from an EMBL/GenBank/DDBJ whole genome shotgun (WGS) entry which is preliminary data.</text>
</comment>
<feature type="compositionally biased region" description="Basic and acidic residues" evidence="1">
    <location>
        <begin position="1"/>
        <end position="25"/>
    </location>
</feature>
<dbReference type="EMBL" id="BBPI01000035">
    <property type="protein sequence ID" value="GAM00645.1"/>
    <property type="molecule type" value="Genomic_DNA"/>
</dbReference>
<evidence type="ECO:0000256" key="1">
    <source>
        <dbReference type="SAM" id="MobiDB-lite"/>
    </source>
</evidence>
<dbReference type="eggNOG" id="COG2823">
    <property type="taxonomic scope" value="Bacteria"/>
</dbReference>
<dbReference type="InterPro" id="IPR018684">
    <property type="entry name" value="DUF2171"/>
</dbReference>
<feature type="compositionally biased region" description="Basic and acidic residues" evidence="1">
    <location>
        <begin position="329"/>
        <end position="340"/>
    </location>
</feature>
<name>A0A0A1W5D3_9SPHN</name>
<keyword evidence="3" id="KW-1185">Reference proteome</keyword>
<dbReference type="AlphaFoldDB" id="A0A0A1W5D3"/>
<dbReference type="NCBIfam" id="NF033157">
    <property type="entry name" value="SWFGD_domain"/>
    <property type="match status" value="1"/>
</dbReference>
<reference evidence="2 3" key="1">
    <citation type="submission" date="2014-11" db="EMBL/GenBank/DDBJ databases">
        <title>Whole genome shotgun sequence of Sphingomonas parapaucimobilis NBRC 15100.</title>
        <authorList>
            <person name="Katano-Makiyama Y."/>
            <person name="Hosoyama A."/>
            <person name="Hashimoto M."/>
            <person name="Hosoyama Y."/>
            <person name="Noguchi M."/>
            <person name="Numata M."/>
            <person name="Tsuchikane K."/>
            <person name="Hirakata S."/>
            <person name="Uohara A."/>
            <person name="Shimodaira J."/>
            <person name="Ohji S."/>
            <person name="Ichikawa N."/>
            <person name="Kimura A."/>
            <person name="Yamazoe A."/>
            <person name="Fujita N."/>
        </authorList>
    </citation>
    <scope>NUCLEOTIDE SEQUENCE [LARGE SCALE GENOMIC DNA]</scope>
    <source>
        <strain evidence="2 3">NBRC 15100</strain>
    </source>
</reference>
<dbReference type="Pfam" id="PF09939">
    <property type="entry name" value="DUF2171"/>
    <property type="match status" value="1"/>
</dbReference>
<protein>
    <recommendedName>
        <fullName evidence="4">DUF2171 domain-containing protein</fullName>
    </recommendedName>
</protein>
<dbReference type="OrthoDB" id="9803697at2"/>